<keyword evidence="6 17" id="KW-0548">Nucleotidyltransferase</keyword>
<dbReference type="SUPFAM" id="SSF88723">
    <property type="entry name" value="PIN domain-like"/>
    <property type="match status" value="1"/>
</dbReference>
<evidence type="ECO:0000256" key="1">
    <source>
        <dbReference type="ARBA" id="ARBA00007705"/>
    </source>
</evidence>
<evidence type="ECO:0000256" key="17">
    <source>
        <dbReference type="RuleBase" id="RU004460"/>
    </source>
</evidence>
<dbReference type="NCBIfam" id="TIGR00593">
    <property type="entry name" value="pola"/>
    <property type="match status" value="1"/>
</dbReference>
<dbReference type="Pfam" id="PF02739">
    <property type="entry name" value="5_3_exonuc_N"/>
    <property type="match status" value="1"/>
</dbReference>
<comment type="caution">
    <text evidence="21">The sequence shown here is derived from an EMBL/GenBank/DDBJ whole genome shotgun (WGS) entry which is preliminary data.</text>
</comment>
<dbReference type="NCBIfam" id="NF004397">
    <property type="entry name" value="PRK05755.1"/>
    <property type="match status" value="1"/>
</dbReference>
<dbReference type="InterPro" id="IPR036279">
    <property type="entry name" value="5-3_exonuclease_C_sf"/>
</dbReference>
<comment type="catalytic activity">
    <reaction evidence="15 17">
        <text>DNA(n) + a 2'-deoxyribonucleoside 5'-triphosphate = DNA(n+1) + diphosphate</text>
        <dbReference type="Rhea" id="RHEA:22508"/>
        <dbReference type="Rhea" id="RHEA-COMP:17339"/>
        <dbReference type="Rhea" id="RHEA-COMP:17340"/>
        <dbReference type="ChEBI" id="CHEBI:33019"/>
        <dbReference type="ChEBI" id="CHEBI:61560"/>
        <dbReference type="ChEBI" id="CHEBI:173112"/>
        <dbReference type="EC" id="2.7.7.7"/>
    </reaction>
</comment>
<dbReference type="EMBL" id="JBFRYA010000002">
    <property type="protein sequence ID" value="MEX1667987.1"/>
    <property type="molecule type" value="Genomic_DNA"/>
</dbReference>
<dbReference type="Pfam" id="PF01612">
    <property type="entry name" value="DNA_pol_A_exo1"/>
    <property type="match status" value="1"/>
</dbReference>
<dbReference type="SUPFAM" id="SSF56672">
    <property type="entry name" value="DNA/RNA polymerases"/>
    <property type="match status" value="1"/>
</dbReference>
<feature type="domain" description="DNA-directed DNA polymerase family A palm" evidence="20">
    <location>
        <begin position="689"/>
        <end position="895"/>
    </location>
</feature>
<evidence type="ECO:0000256" key="9">
    <source>
        <dbReference type="ARBA" id="ARBA00022763"/>
    </source>
</evidence>
<evidence type="ECO:0000256" key="6">
    <source>
        <dbReference type="ARBA" id="ARBA00022695"/>
    </source>
</evidence>
<dbReference type="InterPro" id="IPR018320">
    <property type="entry name" value="DNA_polymerase_1"/>
</dbReference>
<evidence type="ECO:0000256" key="13">
    <source>
        <dbReference type="ARBA" id="ARBA00023125"/>
    </source>
</evidence>
<dbReference type="Gene3D" id="1.20.1060.10">
    <property type="entry name" value="Taq DNA Polymerase, Chain T, domain 4"/>
    <property type="match status" value="1"/>
</dbReference>
<keyword evidence="8" id="KW-0540">Nuclease</keyword>
<dbReference type="GO" id="GO:0003887">
    <property type="term" value="F:DNA-directed DNA polymerase activity"/>
    <property type="evidence" value="ECO:0007669"/>
    <property type="project" value="UniProtKB-EC"/>
</dbReference>
<dbReference type="InterPro" id="IPR019760">
    <property type="entry name" value="DNA-dir_DNA_pol_A_CS"/>
</dbReference>
<dbReference type="PANTHER" id="PTHR10133:SF27">
    <property type="entry name" value="DNA POLYMERASE NU"/>
    <property type="match status" value="1"/>
</dbReference>
<dbReference type="Gene3D" id="3.30.70.370">
    <property type="match status" value="1"/>
</dbReference>
<gene>
    <name evidence="17 21" type="primary">polA</name>
    <name evidence="21" type="ORF">AB4876_03635</name>
</gene>
<keyword evidence="22" id="KW-1185">Reference proteome</keyword>
<evidence type="ECO:0000256" key="5">
    <source>
        <dbReference type="ARBA" id="ARBA00022679"/>
    </source>
</evidence>
<dbReference type="SUPFAM" id="SSF53098">
    <property type="entry name" value="Ribonuclease H-like"/>
    <property type="match status" value="1"/>
</dbReference>
<dbReference type="InterPro" id="IPR012337">
    <property type="entry name" value="RNaseH-like_sf"/>
</dbReference>
<dbReference type="InterPro" id="IPR029060">
    <property type="entry name" value="PIN-like_dom_sf"/>
</dbReference>
<keyword evidence="5 17" id="KW-0808">Transferase</keyword>
<evidence type="ECO:0000259" key="20">
    <source>
        <dbReference type="SMART" id="SM00482"/>
    </source>
</evidence>
<dbReference type="Pfam" id="PF01367">
    <property type="entry name" value="5_3_exonuc"/>
    <property type="match status" value="1"/>
</dbReference>
<dbReference type="Gene3D" id="1.10.150.20">
    <property type="entry name" value="5' to 3' exonuclease, C-terminal subdomain"/>
    <property type="match status" value="2"/>
</dbReference>
<evidence type="ECO:0000256" key="10">
    <source>
        <dbReference type="ARBA" id="ARBA00022801"/>
    </source>
</evidence>
<evidence type="ECO:0000256" key="12">
    <source>
        <dbReference type="ARBA" id="ARBA00022932"/>
    </source>
</evidence>
<comment type="similarity">
    <text evidence="1 17">Belongs to the DNA polymerase type-A family.</text>
</comment>
<keyword evidence="12 17" id="KW-0239">DNA-directed DNA polymerase</keyword>
<dbReference type="PANTHER" id="PTHR10133">
    <property type="entry name" value="DNA POLYMERASE I"/>
    <property type="match status" value="1"/>
</dbReference>
<dbReference type="RefSeq" id="WP_368380285.1">
    <property type="nucleotide sequence ID" value="NZ_JBFRYA010000002.1"/>
</dbReference>
<proteinExistence type="inferred from homology"/>
<evidence type="ECO:0000256" key="11">
    <source>
        <dbReference type="ARBA" id="ARBA00022839"/>
    </source>
</evidence>
<keyword evidence="14 17" id="KW-0234">DNA repair</keyword>
<dbReference type="InterPro" id="IPR008918">
    <property type="entry name" value="HhH2"/>
</dbReference>
<name>A0ABV3U245_9GAMM</name>
<dbReference type="InterPro" id="IPR002562">
    <property type="entry name" value="3'-5'_exonuclease_dom"/>
</dbReference>
<dbReference type="SMART" id="SM00482">
    <property type="entry name" value="POLAc"/>
    <property type="match status" value="1"/>
</dbReference>
<dbReference type="PROSITE" id="PS00447">
    <property type="entry name" value="DNA_POLYMERASE_A"/>
    <property type="match status" value="1"/>
</dbReference>
<evidence type="ECO:0000256" key="2">
    <source>
        <dbReference type="ARBA" id="ARBA00011541"/>
    </source>
</evidence>
<evidence type="ECO:0000259" key="18">
    <source>
        <dbReference type="SMART" id="SM00474"/>
    </source>
</evidence>
<comment type="function">
    <text evidence="17">In addition to polymerase activity, this DNA polymerase exhibits 3'-5' and 5'-3' exonuclease activity.</text>
</comment>
<evidence type="ECO:0000259" key="19">
    <source>
        <dbReference type="SMART" id="SM00475"/>
    </source>
</evidence>
<dbReference type="Gene3D" id="3.30.420.10">
    <property type="entry name" value="Ribonuclease H-like superfamily/Ribonuclease H"/>
    <property type="match status" value="1"/>
</dbReference>
<sequence>MTAIKPLILVDGSSYLYRAFHALPPLNTSKGQPTGAIKGVISMLRRLQKDYPDSPIAVVFDAKGKTFRDDIYTLYKAQRPPMPDDLRSQIEPINAIVDAMGLPRLVIDGVEADDVIGTLAAQAGQERPVLVSTGDKDMAQLVNGHVTLVNTMTDTVMDVAGVEEKFGIPPELIIDFLALMGDKVDNIPGVAGVGEKTALALIQALGGVSSIYENLDKVADLPIRGAKGVAKKLADSRENALLSYTLATIKCDVPLDVGVPELLPKAPDSERLLALFKEYEFKTWVEELSRAERSDAIAAASGQAEPSFAADSQAAAAAEPGSEVAPALADSSYQLILSKADFELWLAKLRGASIFAFDTETTSLNYMQARVVGVSFAVTAGEAAYLPFGHDYLDVPDQLDEAYVLAELKPILEDSKVQKVGQNLKYDANVLLNHDITLRGIHDDTMLASYVLDSTGSRHDMDTLALKYLDHTTIHFEDIAGKGAKQITFNQIALEQAGPYAAEDADVTLRLYQALLPRLEQQAGLLAIYRDIEMPLVPVLSRIERNGAYVDRELLGKQSHELGIKMQALEKQAYELAGGEFNLASPKQLGEILFERLQIPVTKKTPKGAPSTAEEVLVELAHDYPLPKVILEHRGMAKLKSTYTDKLPTLIDPKTGRIHTSYHQAVAATGRLSSSDPNLQNIPIRSAEGRRIRQAFIAPPGYVILAADYSQIELRIMAHLSGDRGLIDAFSRGEDIHRATAAEVFGVTPVEVSDEQRRNAKAINFGLIYGMSAFGLARQLHLGRKEAQQYIDLYFERYPGVLRYMDETRVLASENGYVETIFGRRLHLPEINARNGMRRQAAERTAINAPMQGSAADIIKRAMISVDQYLSSSAVDARMIMQVHDELVLEVAAEVLEEVQAEVVRLMMAAAELAVPLEVGVGVGANWDEAH</sequence>
<dbReference type="SUPFAM" id="SSF47807">
    <property type="entry name" value="5' to 3' exonuclease, C-terminal subdomain"/>
    <property type="match status" value="1"/>
</dbReference>
<evidence type="ECO:0000256" key="8">
    <source>
        <dbReference type="ARBA" id="ARBA00022722"/>
    </source>
</evidence>
<dbReference type="InterPro" id="IPR002421">
    <property type="entry name" value="5-3_exonuclease"/>
</dbReference>
<dbReference type="InterPro" id="IPR020046">
    <property type="entry name" value="5-3_exonucl_a-hlix_arch_N"/>
</dbReference>
<protein>
    <recommendedName>
        <fullName evidence="4 16">DNA polymerase I</fullName>
        <ecNumber evidence="3 16">2.7.7.7</ecNumber>
    </recommendedName>
</protein>
<dbReference type="SMART" id="SM00279">
    <property type="entry name" value="HhH2"/>
    <property type="match status" value="1"/>
</dbReference>
<dbReference type="InterPro" id="IPR002298">
    <property type="entry name" value="DNA_polymerase_A"/>
</dbReference>
<evidence type="ECO:0000256" key="16">
    <source>
        <dbReference type="NCBIfam" id="TIGR00593"/>
    </source>
</evidence>
<keyword evidence="9 17" id="KW-0227">DNA damage</keyword>
<evidence type="ECO:0000256" key="14">
    <source>
        <dbReference type="ARBA" id="ARBA00023204"/>
    </source>
</evidence>
<comment type="subunit">
    <text evidence="2">Single-chain monomer with multiple functions.</text>
</comment>
<keyword evidence="11 17" id="KW-0269">Exonuclease</keyword>
<organism evidence="21 22">
    <name type="scientific">Zhongshania guokunii</name>
    <dbReference type="NCBI Taxonomy" id="641783"/>
    <lineage>
        <taxon>Bacteria</taxon>
        <taxon>Pseudomonadati</taxon>
        <taxon>Pseudomonadota</taxon>
        <taxon>Gammaproteobacteria</taxon>
        <taxon>Cellvibrionales</taxon>
        <taxon>Spongiibacteraceae</taxon>
        <taxon>Zhongshania</taxon>
    </lineage>
</organism>
<dbReference type="PRINTS" id="PR00868">
    <property type="entry name" value="DNAPOLI"/>
</dbReference>
<evidence type="ECO:0000256" key="4">
    <source>
        <dbReference type="ARBA" id="ARBA00020311"/>
    </source>
</evidence>
<dbReference type="InterPro" id="IPR036397">
    <property type="entry name" value="RNaseH_sf"/>
</dbReference>
<keyword evidence="10 17" id="KW-0378">Hydrolase</keyword>
<dbReference type="CDD" id="cd06139">
    <property type="entry name" value="DNA_polA_I_Ecoli_like_exo"/>
    <property type="match status" value="1"/>
</dbReference>
<keyword evidence="7 17" id="KW-0235">DNA replication</keyword>
<dbReference type="CDD" id="cd09859">
    <property type="entry name" value="PIN_53EXO"/>
    <property type="match status" value="1"/>
</dbReference>
<dbReference type="InterPro" id="IPR020045">
    <property type="entry name" value="DNA_polI_H3TH"/>
</dbReference>
<feature type="domain" description="3'-5' exonuclease" evidence="18">
    <location>
        <begin position="333"/>
        <end position="520"/>
    </location>
</feature>
<accession>A0ABV3U245</accession>
<dbReference type="Gene3D" id="3.40.50.1010">
    <property type="entry name" value="5'-nuclease"/>
    <property type="match status" value="1"/>
</dbReference>
<dbReference type="CDD" id="cd08637">
    <property type="entry name" value="DNA_pol_A_pol_I_C"/>
    <property type="match status" value="1"/>
</dbReference>
<dbReference type="InterPro" id="IPR001098">
    <property type="entry name" value="DNA-dir_DNA_pol_A_palm_dom"/>
</dbReference>
<evidence type="ECO:0000313" key="21">
    <source>
        <dbReference type="EMBL" id="MEX1667987.1"/>
    </source>
</evidence>
<evidence type="ECO:0000256" key="3">
    <source>
        <dbReference type="ARBA" id="ARBA00012417"/>
    </source>
</evidence>
<dbReference type="InterPro" id="IPR043502">
    <property type="entry name" value="DNA/RNA_pol_sf"/>
</dbReference>
<dbReference type="SMART" id="SM00474">
    <property type="entry name" value="35EXOc"/>
    <property type="match status" value="1"/>
</dbReference>
<dbReference type="SMART" id="SM00475">
    <property type="entry name" value="53EXOc"/>
    <property type="match status" value="1"/>
</dbReference>
<dbReference type="CDD" id="cd09898">
    <property type="entry name" value="H3TH_53EXO"/>
    <property type="match status" value="1"/>
</dbReference>
<dbReference type="Proteomes" id="UP001557485">
    <property type="component" value="Unassembled WGS sequence"/>
</dbReference>
<feature type="domain" description="5'-3' exonuclease" evidence="19">
    <location>
        <begin position="5"/>
        <end position="265"/>
    </location>
</feature>
<dbReference type="EC" id="2.7.7.7" evidence="3 16"/>
<evidence type="ECO:0000256" key="7">
    <source>
        <dbReference type="ARBA" id="ARBA00022705"/>
    </source>
</evidence>
<evidence type="ECO:0000313" key="22">
    <source>
        <dbReference type="Proteomes" id="UP001557485"/>
    </source>
</evidence>
<evidence type="ECO:0000256" key="15">
    <source>
        <dbReference type="ARBA" id="ARBA00049244"/>
    </source>
</evidence>
<keyword evidence="13 17" id="KW-0238">DNA-binding</keyword>
<reference evidence="21 22" key="1">
    <citation type="journal article" date="2011" name="Int. J. Syst. Evol. Microbiol.">
        <title>Zhongshania antarctica gen. nov., sp. nov. and Zhongshania guokunii sp. nov., gammaproteobacteria respectively isolated from coastal attached (fast) ice and surface seawater of the Antarctic.</title>
        <authorList>
            <person name="Li H.J."/>
            <person name="Zhang X.Y."/>
            <person name="Chen C.X."/>
            <person name="Zhang Y.J."/>
            <person name="Gao Z.M."/>
            <person name="Yu Y."/>
            <person name="Chen X.L."/>
            <person name="Chen B."/>
            <person name="Zhang Y.Z."/>
        </authorList>
    </citation>
    <scope>NUCLEOTIDE SEQUENCE [LARGE SCALE GENOMIC DNA]</scope>
    <source>
        <strain evidence="21 22">ZS6-22T</strain>
    </source>
</reference>
<dbReference type="Pfam" id="PF00476">
    <property type="entry name" value="DNA_pol_A"/>
    <property type="match status" value="1"/>
</dbReference>